<dbReference type="Proteomes" id="UP000182306">
    <property type="component" value="Chromosome"/>
</dbReference>
<name>A0A1L3LM34_9HYPH</name>
<protein>
    <submittedName>
        <fullName evidence="1">Uncharacterized protein</fullName>
    </submittedName>
</protein>
<keyword evidence="2" id="KW-1185">Reference proteome</keyword>
<dbReference type="AlphaFoldDB" id="A0A1L3LM34"/>
<gene>
    <name evidence="1" type="ORF">SAMCFNEI73_Ch1852</name>
</gene>
<organism evidence="1 2">
    <name type="scientific">Sinorhizobium americanum</name>
    <dbReference type="NCBI Taxonomy" id="194963"/>
    <lineage>
        <taxon>Bacteria</taxon>
        <taxon>Pseudomonadati</taxon>
        <taxon>Pseudomonadota</taxon>
        <taxon>Alphaproteobacteria</taxon>
        <taxon>Hyphomicrobiales</taxon>
        <taxon>Rhizobiaceae</taxon>
        <taxon>Sinorhizobium/Ensifer group</taxon>
        <taxon>Sinorhizobium</taxon>
    </lineage>
</organism>
<sequence>MGADYQVEYLREKGLLSGVFKRINFFGNDWDGDAPYQIEEF</sequence>
<evidence type="ECO:0000313" key="1">
    <source>
        <dbReference type="EMBL" id="APG91141.1"/>
    </source>
</evidence>
<evidence type="ECO:0000313" key="2">
    <source>
        <dbReference type="Proteomes" id="UP000182306"/>
    </source>
</evidence>
<dbReference type="STRING" id="194963.SAMCFNEI73_Ch1852"/>
<dbReference type="KEGG" id="same:SAMCFNEI73_Ch1852"/>
<reference evidence="1 2" key="1">
    <citation type="submission" date="2015-10" db="EMBL/GenBank/DDBJ databases">
        <title>Genomic differences between typical nodule nitrogen-fixing rhizobial strains and those coming from bean seeds.</title>
        <authorList>
            <person name="Peralta H."/>
            <person name="Aguilar-Vera A."/>
            <person name="Diaz R."/>
            <person name="Mora Y."/>
            <person name="Martinez-Batallar G."/>
            <person name="Salazar E."/>
            <person name="Vargas-Lagunas C."/>
            <person name="Encarnacion S."/>
            <person name="Girard L."/>
            <person name="Mora J."/>
        </authorList>
    </citation>
    <scope>NUCLEOTIDE SEQUENCE [LARGE SCALE GENOMIC DNA]</scope>
    <source>
        <strain evidence="1 2">CFNEI 73</strain>
    </source>
</reference>
<dbReference type="EMBL" id="CP013107">
    <property type="protein sequence ID" value="APG91141.1"/>
    <property type="molecule type" value="Genomic_DNA"/>
</dbReference>
<accession>A0A1L3LM34</accession>
<proteinExistence type="predicted"/>